<dbReference type="Gene3D" id="2.30.110.50">
    <property type="match status" value="1"/>
</dbReference>
<dbReference type="SUPFAM" id="SSF69349">
    <property type="entry name" value="Phage fibre proteins"/>
    <property type="match status" value="2"/>
</dbReference>
<dbReference type="Gene3D" id="4.10.220.110">
    <property type="match status" value="1"/>
</dbReference>
<sequence length="920" mass="100844">MASPYRLKTPLPDDTLRVHSCVSREGLSDAGDTTLTLLSERKDIQAAELLGKAATLTIALREDTPRYLSGYVTRFAQRGFEGKYCVYEMQLKPWLWLLSRTSDCRIFQELSVPDIVKQVFEDHPVARYEFKLLRPYRTWNYCVQYRETDFNFIARLLEHEGIYWYVEHDETGHKVVLCDSASGHDAKPGCESLPFYGSGAQAAPALEYVQNWGSAECVKPGKVVITDYDFQRPSNDLETSRSQPRNYDLSNGEVFDYPGGFITGADGAHYAEDRLDELQTAFQSHDGTTNAQGVHTGHLLSLTRHPRDAENAQYLITGTHITLSQAANEAGSGETALRCSFSCIPASQQYRPQRRTPKPLVPGPQTAIVTGPAGEEIHTDVFGRVKLQFHWDRRGKSDERSSCWVSVAHPWAGSNFGGIHIPRIGQEVIVGFIEGDPDAPIIIGRTYNGENLPPWELPGNATQSGFLTRSTKGGSYGNANAIRFEDKQGAEQLWIHAEKNQDIEVENDETHWVGQDRMKTIDRHETVRVKGNRTETVDLNEQIDIKQDRTEHVFGRETVTVDQNRVNTIGQNHQESIGKNHKTTIGKNQSINVGKHLTETVGMTNIQNVGLAKMTNVGLGYMVNVGAAYSLNTAGLMNVVVGAAYNEQIAKSRSISAGDNIKITAAKTLSIVGEQKITEKGKEVFIEGSTKLVLAVGASTITMTAGEININSPLVKINCPAGPAMTVAAPDSKSTVPSGLGQNVDDIAGKSPTLQKDMKELQDAGWTTKYGPNGGGSHADRQSKVITIDGALKNDPAQATQVLAHEVGHAKYNYTPDFSSKQKYLGGAMADEGAATMKNIEVRREILANGGPDIKIAGNPQNHASYNAAYDQYLKDGNAASARDKIGSAFGNGERVSGPKNPTYNEYYGGWYDKTFPGKP</sequence>
<dbReference type="InterPro" id="IPR037026">
    <property type="entry name" value="Vgr_OB-fold_dom_sf"/>
</dbReference>
<dbReference type="SUPFAM" id="SSF69255">
    <property type="entry name" value="gp5 N-terminal domain-like"/>
    <property type="match status" value="1"/>
</dbReference>
<evidence type="ECO:0000256" key="3">
    <source>
        <dbReference type="ARBA" id="ARBA00022525"/>
    </source>
</evidence>
<dbReference type="PANTHER" id="PTHR32305:SF15">
    <property type="entry name" value="PROTEIN RHSA-RELATED"/>
    <property type="match status" value="1"/>
</dbReference>
<dbReference type="NCBIfam" id="TIGR01646">
    <property type="entry name" value="vgr_GE"/>
    <property type="match status" value="1"/>
</dbReference>
<evidence type="ECO:0000259" key="4">
    <source>
        <dbReference type="Pfam" id="PF04717"/>
    </source>
</evidence>
<dbReference type="Pfam" id="PF04717">
    <property type="entry name" value="Phage_base_V"/>
    <property type="match status" value="1"/>
</dbReference>
<dbReference type="GO" id="GO:0005576">
    <property type="term" value="C:extracellular region"/>
    <property type="evidence" value="ECO:0007669"/>
    <property type="project" value="UniProtKB-SubCell"/>
</dbReference>
<dbReference type="InterPro" id="IPR050708">
    <property type="entry name" value="T6SS_VgrG/RHS"/>
</dbReference>
<dbReference type="SUPFAM" id="SSF69279">
    <property type="entry name" value="Phage tail proteins"/>
    <property type="match status" value="2"/>
</dbReference>
<proteinExistence type="inferred from homology"/>
<dbReference type="InterPro" id="IPR017847">
    <property type="entry name" value="T6SS_RhsGE_Vgr_subset"/>
</dbReference>
<dbReference type="InterPro" id="IPR006531">
    <property type="entry name" value="Gp5/Vgr_OB"/>
</dbReference>
<accession>A0A246IXC8</accession>
<gene>
    <name evidence="6" type="ORF">CDN99_24580</name>
</gene>
<dbReference type="InterPro" id="IPR006533">
    <property type="entry name" value="T6SS_Vgr_RhsGE"/>
</dbReference>
<dbReference type="RefSeq" id="WP_088387780.1">
    <property type="nucleotide sequence ID" value="NZ_NIOF01000016.1"/>
</dbReference>
<evidence type="ECO:0000313" key="7">
    <source>
        <dbReference type="Proteomes" id="UP000197468"/>
    </source>
</evidence>
<dbReference type="EMBL" id="NIOF01000016">
    <property type="protein sequence ID" value="OWQ84469.1"/>
    <property type="molecule type" value="Genomic_DNA"/>
</dbReference>
<feature type="domain" description="Gp5/Type VI secretion system Vgr C-terminal trimerisation" evidence="5">
    <location>
        <begin position="464"/>
        <end position="577"/>
    </location>
</feature>
<feature type="domain" description="Gp5/Type VI secretion system Vgr protein OB-fold" evidence="4">
    <location>
        <begin position="382"/>
        <end position="447"/>
    </location>
</feature>
<comment type="caution">
    <text evidence="6">The sequence shown here is derived from an EMBL/GenBank/DDBJ whole genome shotgun (WGS) entry which is preliminary data.</text>
</comment>
<dbReference type="Proteomes" id="UP000197468">
    <property type="component" value="Unassembled WGS sequence"/>
</dbReference>
<protein>
    <submittedName>
        <fullName evidence="6">Uncharacterized protein</fullName>
    </submittedName>
</protein>
<comment type="subcellular location">
    <subcellularLocation>
        <location evidence="1">Secreted</location>
    </subcellularLocation>
</comment>
<dbReference type="Gene3D" id="2.40.50.230">
    <property type="entry name" value="Gp5 N-terminal domain"/>
    <property type="match status" value="1"/>
</dbReference>
<keyword evidence="3" id="KW-0964">Secreted</keyword>
<comment type="similarity">
    <text evidence="2">Belongs to the VgrG protein family.</text>
</comment>
<name>A0A246IXC8_9BURK</name>
<reference evidence="6 7" key="1">
    <citation type="journal article" date="2008" name="Int. J. Syst. Evol. Microbiol.">
        <title>Description of Roseateles aquatilis sp. nov. and Roseateles terrae sp. nov., in the class Betaproteobacteria, and emended description of the genus Roseateles.</title>
        <authorList>
            <person name="Gomila M."/>
            <person name="Bowien B."/>
            <person name="Falsen E."/>
            <person name="Moore E.R."/>
            <person name="Lalucat J."/>
        </authorList>
    </citation>
    <scope>NUCLEOTIDE SEQUENCE [LARGE SCALE GENOMIC DNA]</scope>
    <source>
        <strain evidence="6 7">CCUG 48205</strain>
    </source>
</reference>
<dbReference type="Pfam" id="PF05954">
    <property type="entry name" value="Phage_GPD"/>
    <property type="match status" value="1"/>
</dbReference>
<dbReference type="Gene3D" id="3.55.50.10">
    <property type="entry name" value="Baseplate protein-like domains"/>
    <property type="match status" value="1"/>
</dbReference>
<evidence type="ECO:0000256" key="1">
    <source>
        <dbReference type="ARBA" id="ARBA00004613"/>
    </source>
</evidence>
<dbReference type="NCBIfam" id="TIGR03361">
    <property type="entry name" value="VI_Rhs_Vgr"/>
    <property type="match status" value="1"/>
</dbReference>
<evidence type="ECO:0000256" key="2">
    <source>
        <dbReference type="ARBA" id="ARBA00005558"/>
    </source>
</evidence>
<organism evidence="6 7">
    <name type="scientific">Roseateles aquatilis</name>
    <dbReference type="NCBI Taxonomy" id="431061"/>
    <lineage>
        <taxon>Bacteria</taxon>
        <taxon>Pseudomonadati</taxon>
        <taxon>Pseudomonadota</taxon>
        <taxon>Betaproteobacteria</taxon>
        <taxon>Burkholderiales</taxon>
        <taxon>Sphaerotilaceae</taxon>
        <taxon>Roseateles</taxon>
    </lineage>
</organism>
<evidence type="ECO:0000313" key="6">
    <source>
        <dbReference type="EMBL" id="OWQ84469.1"/>
    </source>
</evidence>
<dbReference type="PANTHER" id="PTHR32305">
    <property type="match status" value="1"/>
</dbReference>
<keyword evidence="7" id="KW-1185">Reference proteome</keyword>
<dbReference type="AlphaFoldDB" id="A0A246IXC8"/>
<dbReference type="OrthoDB" id="1907165at2"/>
<dbReference type="Pfam" id="PF22178">
    <property type="entry name" value="Gp5_trimer_C"/>
    <property type="match status" value="1"/>
</dbReference>
<evidence type="ECO:0000259" key="5">
    <source>
        <dbReference type="Pfam" id="PF22178"/>
    </source>
</evidence>
<dbReference type="InterPro" id="IPR054030">
    <property type="entry name" value="Gp5_Vgr_C"/>
</dbReference>